<proteinExistence type="predicted"/>
<organism evidence="1 2">
    <name type="scientific">Pirellula staleyi (strain ATCC 27377 / DSM 6068 / ICPB 4128)</name>
    <name type="common">Pirella staleyi</name>
    <dbReference type="NCBI Taxonomy" id="530564"/>
    <lineage>
        <taxon>Bacteria</taxon>
        <taxon>Pseudomonadati</taxon>
        <taxon>Planctomycetota</taxon>
        <taxon>Planctomycetia</taxon>
        <taxon>Pirellulales</taxon>
        <taxon>Pirellulaceae</taxon>
        <taxon>Pirellula</taxon>
    </lineage>
</organism>
<dbReference type="Proteomes" id="UP000001887">
    <property type="component" value="Chromosome"/>
</dbReference>
<dbReference type="KEGG" id="psl:Psta_2446"/>
<protein>
    <submittedName>
        <fullName evidence="1">Uncharacterized protein</fullName>
    </submittedName>
</protein>
<keyword evidence="2" id="KW-1185">Reference proteome</keyword>
<sequence length="64" mass="7666">MQTSEYSNSYRQLRNPLFSKPLIYDRDVLIVKGMQYSLHRRSSLPSDQETRKWACEFTDGARFF</sequence>
<accession>D2R4P9</accession>
<name>D2R4P9_PIRSD</name>
<reference evidence="1 2" key="1">
    <citation type="journal article" date="2009" name="Stand. Genomic Sci.">
        <title>Complete genome sequence of Pirellula staleyi type strain (ATCC 27377).</title>
        <authorList>
            <person name="Clum A."/>
            <person name="Tindall B.J."/>
            <person name="Sikorski J."/>
            <person name="Ivanova N."/>
            <person name="Mavrommatis K."/>
            <person name="Lucas S."/>
            <person name="Glavina del Rio T."/>
            <person name="Nolan M."/>
            <person name="Chen F."/>
            <person name="Tice H."/>
            <person name="Pitluck S."/>
            <person name="Cheng J.F."/>
            <person name="Chertkov O."/>
            <person name="Brettin T."/>
            <person name="Han C."/>
            <person name="Detter J.C."/>
            <person name="Kuske C."/>
            <person name="Bruce D."/>
            <person name="Goodwin L."/>
            <person name="Ovchinikova G."/>
            <person name="Pati A."/>
            <person name="Mikhailova N."/>
            <person name="Chen A."/>
            <person name="Palaniappan K."/>
            <person name="Land M."/>
            <person name="Hauser L."/>
            <person name="Chang Y.J."/>
            <person name="Jeffries C.D."/>
            <person name="Chain P."/>
            <person name="Rohde M."/>
            <person name="Goker M."/>
            <person name="Bristow J."/>
            <person name="Eisen J.A."/>
            <person name="Markowitz V."/>
            <person name="Hugenholtz P."/>
            <person name="Kyrpides N.C."/>
            <person name="Klenk H.P."/>
            <person name="Lapidus A."/>
        </authorList>
    </citation>
    <scope>NUCLEOTIDE SEQUENCE [LARGE SCALE GENOMIC DNA]</scope>
    <source>
        <strain evidence="2">ATCC 27377 / DSM 6068 / ICPB 4128</strain>
    </source>
</reference>
<gene>
    <name evidence="1" type="ordered locus">Psta_2446</name>
</gene>
<evidence type="ECO:0000313" key="2">
    <source>
        <dbReference type="Proteomes" id="UP000001887"/>
    </source>
</evidence>
<dbReference type="HOGENOM" id="CLU_2863956_0_0_0"/>
<dbReference type="AlphaFoldDB" id="D2R4P9"/>
<evidence type="ECO:0000313" key="1">
    <source>
        <dbReference type="EMBL" id="ADB17115.1"/>
    </source>
</evidence>
<dbReference type="EMBL" id="CP001848">
    <property type="protein sequence ID" value="ADB17115.1"/>
    <property type="molecule type" value="Genomic_DNA"/>
</dbReference>